<name>A0A0E4BVD8_9BRAD</name>
<gene>
    <name evidence="2" type="ORF">NK6_8786</name>
</gene>
<sequence>MSRNIAAILRTVELAKAQRVKRKHTQAPAPVAHVDEDAESYARFSDFITEYETFDLPDCKAVTPGLVPVSRRAEPKSIHDPAPRARIAFEKPRKRRPRDPYATGKDCELPDYRQNRTITVEDASGRARGVIQINPFSKRITIGGFGLTTKART</sequence>
<evidence type="ECO:0000313" key="2">
    <source>
        <dbReference type="EMBL" id="BAR61933.1"/>
    </source>
</evidence>
<evidence type="ECO:0000256" key="1">
    <source>
        <dbReference type="SAM" id="MobiDB-lite"/>
    </source>
</evidence>
<proteinExistence type="predicted"/>
<accession>A0A0E4BVD8</accession>
<feature type="region of interest" description="Disordered" evidence="1">
    <location>
        <begin position="71"/>
        <end position="108"/>
    </location>
</feature>
<protein>
    <submittedName>
        <fullName evidence="2">Uncharacterized protein</fullName>
    </submittedName>
</protein>
<dbReference type="Proteomes" id="UP000063308">
    <property type="component" value="Chromosome"/>
</dbReference>
<dbReference type="EMBL" id="AP014685">
    <property type="protein sequence ID" value="BAR61933.1"/>
    <property type="molecule type" value="Genomic_DNA"/>
</dbReference>
<reference evidence="2 3" key="1">
    <citation type="submission" date="2014-11" db="EMBL/GenBank/DDBJ databases">
        <title>Symbiosis island explosion on the genome of extra-slow-growing strains of soybean bradyrhizobia with massive insertion sequences.</title>
        <authorList>
            <person name="Iida T."/>
            <person name="Minamisawa K."/>
        </authorList>
    </citation>
    <scope>NUCLEOTIDE SEQUENCE [LARGE SCALE GENOMIC DNA]</scope>
    <source>
        <strain evidence="2 3">NK6</strain>
    </source>
</reference>
<feature type="compositionally biased region" description="Basic and acidic residues" evidence="1">
    <location>
        <begin position="71"/>
        <end position="91"/>
    </location>
</feature>
<organism evidence="2 3">
    <name type="scientific">Bradyrhizobium diazoefficiens</name>
    <dbReference type="NCBI Taxonomy" id="1355477"/>
    <lineage>
        <taxon>Bacteria</taxon>
        <taxon>Pseudomonadati</taxon>
        <taxon>Pseudomonadota</taxon>
        <taxon>Alphaproteobacteria</taxon>
        <taxon>Hyphomicrobiales</taxon>
        <taxon>Nitrobacteraceae</taxon>
        <taxon>Bradyrhizobium</taxon>
    </lineage>
</organism>
<dbReference type="AlphaFoldDB" id="A0A0E4BVD8"/>
<evidence type="ECO:0000313" key="3">
    <source>
        <dbReference type="Proteomes" id="UP000063308"/>
    </source>
</evidence>